<dbReference type="Proteomes" id="UP001177744">
    <property type="component" value="Unassembled WGS sequence"/>
</dbReference>
<keyword evidence="2" id="KW-1185">Reference proteome</keyword>
<accession>A0AA40I6P5</accession>
<evidence type="ECO:0000313" key="1">
    <source>
        <dbReference type="EMBL" id="KAK1344058.1"/>
    </source>
</evidence>
<sequence>MAQMHPLIIIVPVNTIPIDIIPIDIIPKDITPMDSILTTLVFMTMDPVTNHPIGKVPKITITWAMTHLLCPQKKEVQNRTKCG</sequence>
<dbReference type="EMBL" id="JAULJE010000004">
    <property type="protein sequence ID" value="KAK1344058.1"/>
    <property type="molecule type" value="Genomic_DNA"/>
</dbReference>
<comment type="caution">
    <text evidence="1">The sequence shown here is derived from an EMBL/GenBank/DDBJ whole genome shotgun (WGS) entry which is preliminary data.</text>
</comment>
<gene>
    <name evidence="1" type="ORF">QTO34_014617</name>
</gene>
<name>A0AA40I6P5_CNENI</name>
<dbReference type="AlphaFoldDB" id="A0AA40I6P5"/>
<reference evidence="1" key="1">
    <citation type="submission" date="2023-06" db="EMBL/GenBank/DDBJ databases">
        <title>Reference genome for the Northern bat (Eptesicus nilssonii), a most northern bat species.</title>
        <authorList>
            <person name="Laine V.N."/>
            <person name="Pulliainen A.T."/>
            <person name="Lilley T.M."/>
        </authorList>
    </citation>
    <scope>NUCLEOTIDE SEQUENCE</scope>
    <source>
        <strain evidence="1">BLF_Eptnil</strain>
        <tissue evidence="1">Kidney</tissue>
    </source>
</reference>
<protein>
    <submittedName>
        <fullName evidence="1">Uncharacterized protein</fullName>
    </submittedName>
</protein>
<organism evidence="1 2">
    <name type="scientific">Cnephaeus nilssonii</name>
    <name type="common">Northern bat</name>
    <name type="synonym">Eptesicus nilssonii</name>
    <dbReference type="NCBI Taxonomy" id="3371016"/>
    <lineage>
        <taxon>Eukaryota</taxon>
        <taxon>Metazoa</taxon>
        <taxon>Chordata</taxon>
        <taxon>Craniata</taxon>
        <taxon>Vertebrata</taxon>
        <taxon>Euteleostomi</taxon>
        <taxon>Mammalia</taxon>
        <taxon>Eutheria</taxon>
        <taxon>Laurasiatheria</taxon>
        <taxon>Chiroptera</taxon>
        <taxon>Yangochiroptera</taxon>
        <taxon>Vespertilionidae</taxon>
        <taxon>Cnephaeus</taxon>
    </lineage>
</organism>
<evidence type="ECO:0000313" key="2">
    <source>
        <dbReference type="Proteomes" id="UP001177744"/>
    </source>
</evidence>
<proteinExistence type="predicted"/>